<reference evidence="7" key="1">
    <citation type="submission" date="2025-05" db="UniProtKB">
        <authorList>
            <consortium name="RefSeq"/>
        </authorList>
    </citation>
    <scope>NUCLEOTIDE SEQUENCE [LARGE SCALE GENOMIC DNA]</scope>
</reference>
<feature type="region of interest" description="Disordered" evidence="5">
    <location>
        <begin position="368"/>
        <end position="480"/>
    </location>
</feature>
<accession>A0AB39ZUQ2</accession>
<evidence type="ECO:0000256" key="6">
    <source>
        <dbReference type="SAM" id="Phobius"/>
    </source>
</evidence>
<feature type="transmembrane region" description="Helical" evidence="6">
    <location>
        <begin position="15"/>
        <end position="39"/>
    </location>
</feature>
<feature type="transmembrane region" description="Helical" evidence="6">
    <location>
        <begin position="119"/>
        <end position="136"/>
    </location>
</feature>
<keyword evidence="4 6" id="KW-0472">Membrane</keyword>
<feature type="transmembrane region" description="Helical" evidence="6">
    <location>
        <begin position="86"/>
        <end position="107"/>
    </location>
</feature>
<feature type="compositionally biased region" description="Polar residues" evidence="5">
    <location>
        <begin position="395"/>
        <end position="405"/>
    </location>
</feature>
<feature type="transmembrane region" description="Helical" evidence="6">
    <location>
        <begin position="255"/>
        <end position="275"/>
    </location>
</feature>
<keyword evidence="3 6" id="KW-1133">Transmembrane helix</keyword>
<evidence type="ECO:0000256" key="2">
    <source>
        <dbReference type="ARBA" id="ARBA00022692"/>
    </source>
</evidence>
<feature type="compositionally biased region" description="Low complexity" evidence="5">
    <location>
        <begin position="413"/>
        <end position="423"/>
    </location>
</feature>
<keyword evidence="7" id="KW-1185">Reference proteome</keyword>
<dbReference type="AlphaFoldDB" id="A0AB39ZUQ2"/>
<dbReference type="GeneID" id="108019884"/>
<keyword evidence="2 6" id="KW-0812">Transmembrane</keyword>
<protein>
    <submittedName>
        <fullName evidence="8">Transmembrane protein 184C isoform X2</fullName>
    </submittedName>
</protein>
<evidence type="ECO:0000256" key="3">
    <source>
        <dbReference type="ARBA" id="ARBA00022989"/>
    </source>
</evidence>
<proteinExistence type="predicted"/>
<evidence type="ECO:0000256" key="4">
    <source>
        <dbReference type="ARBA" id="ARBA00023136"/>
    </source>
</evidence>
<sequence length="495" mass="55936">MCGLDVRRFFEEWRIWIRPLLIVTYVIFAIIVVPLLIVNSVKDGFQRNDQLILIGGLFVLSAVPVSIWHIIQHVIHFTKPILQKHIIRILWMVPIYALNAWIGLFFPKHSIYVDSLRECYEAYVIYNFMVYLLNYLNLGMDLEATMEYKPQVPHFFPLCCMRPWVMGREFIHNCKHGILQYTVVRPITTFISVICELCGVYGEGEFAGNVAFPYIVVVNNISQFVAMYCLVLFYRANKEDLKPMKPIPKFLCIKAVVFFSFFQGVLLNVLVYYNIIKDIFGSDVGDTNLASLLQNFLICIEMFIAAVAHIYSFPHSPFHINSPQYWNNPEHSWCRAFLSMMDISDMQEDVTEHLGVVGSSLSRRFQGRSTYQPLARSPRRSSSESEYLISKRQDQQLPGSSSQSAGVVDDGASSNSNNYQQQQLHLPGATGSSQLSTRQRDTLHLRERERDPGAGAGGGGHFLRLPPGAGAASAAAPIPESNDDYALLLGAGAGR</sequence>
<gene>
    <name evidence="8" type="primary">LOC108019884</name>
</gene>
<dbReference type="GO" id="GO:0016020">
    <property type="term" value="C:membrane"/>
    <property type="evidence" value="ECO:0007669"/>
    <property type="project" value="UniProtKB-SubCell"/>
</dbReference>
<dbReference type="InterPro" id="IPR005178">
    <property type="entry name" value="Ostalpha/TMEM184C"/>
</dbReference>
<feature type="transmembrane region" description="Helical" evidence="6">
    <location>
        <begin position="295"/>
        <end position="313"/>
    </location>
</feature>
<organism evidence="7 8">
    <name type="scientific">Drosophila suzukii</name>
    <name type="common">Spotted-wing drosophila fruit fly</name>
    <dbReference type="NCBI Taxonomy" id="28584"/>
    <lineage>
        <taxon>Eukaryota</taxon>
        <taxon>Metazoa</taxon>
        <taxon>Ecdysozoa</taxon>
        <taxon>Arthropoda</taxon>
        <taxon>Hexapoda</taxon>
        <taxon>Insecta</taxon>
        <taxon>Pterygota</taxon>
        <taxon>Neoptera</taxon>
        <taxon>Endopterygota</taxon>
        <taxon>Diptera</taxon>
        <taxon>Brachycera</taxon>
        <taxon>Muscomorpha</taxon>
        <taxon>Ephydroidea</taxon>
        <taxon>Drosophilidae</taxon>
        <taxon>Drosophila</taxon>
        <taxon>Sophophora</taxon>
    </lineage>
</organism>
<feature type="transmembrane region" description="Helical" evidence="6">
    <location>
        <begin position="211"/>
        <end position="234"/>
    </location>
</feature>
<evidence type="ECO:0000313" key="7">
    <source>
        <dbReference type="Proteomes" id="UP001652628"/>
    </source>
</evidence>
<dbReference type="Pfam" id="PF03619">
    <property type="entry name" value="Solute_trans_a"/>
    <property type="match status" value="1"/>
</dbReference>
<comment type="subcellular location">
    <subcellularLocation>
        <location evidence="1">Membrane</location>
        <topology evidence="1">Multi-pass membrane protein</topology>
    </subcellularLocation>
</comment>
<feature type="transmembrane region" description="Helical" evidence="6">
    <location>
        <begin position="51"/>
        <end position="71"/>
    </location>
</feature>
<evidence type="ECO:0000256" key="1">
    <source>
        <dbReference type="ARBA" id="ARBA00004141"/>
    </source>
</evidence>
<evidence type="ECO:0000313" key="8">
    <source>
        <dbReference type="RefSeq" id="XP_016943458.3"/>
    </source>
</evidence>
<reference evidence="8" key="2">
    <citation type="submission" date="2025-08" db="UniProtKB">
        <authorList>
            <consortium name="RefSeq"/>
        </authorList>
    </citation>
    <scope>IDENTIFICATION</scope>
</reference>
<dbReference type="RefSeq" id="XP_016943458.3">
    <property type="nucleotide sequence ID" value="XM_017087969.4"/>
</dbReference>
<feature type="compositionally biased region" description="Basic and acidic residues" evidence="5">
    <location>
        <begin position="438"/>
        <end position="452"/>
    </location>
</feature>
<name>A0AB39ZUQ2_DROSZ</name>
<dbReference type="Proteomes" id="UP001652628">
    <property type="component" value="Chromosome 2L"/>
</dbReference>
<evidence type="ECO:0000256" key="5">
    <source>
        <dbReference type="SAM" id="MobiDB-lite"/>
    </source>
</evidence>
<dbReference type="SMART" id="SM01417">
    <property type="entry name" value="Solute_trans_a"/>
    <property type="match status" value="1"/>
</dbReference>
<dbReference type="PANTHER" id="PTHR23423">
    <property type="entry name" value="ORGANIC SOLUTE TRANSPORTER-RELATED"/>
    <property type="match status" value="1"/>
</dbReference>
<feature type="compositionally biased region" description="Low complexity" evidence="5">
    <location>
        <begin position="466"/>
        <end position="479"/>
    </location>
</feature>